<evidence type="ECO:0000313" key="2">
    <source>
        <dbReference type="Proteomes" id="UP000054248"/>
    </source>
</evidence>
<keyword evidence="2" id="KW-1185">Reference proteome</keyword>
<dbReference type="AlphaFoldDB" id="A0A0C3PYL6"/>
<name>A0A0C3PYL6_9AGAM</name>
<dbReference type="PANTHER" id="PTHR10098:SF108">
    <property type="entry name" value="TETRATRICOPEPTIDE REPEAT PROTEIN 28"/>
    <property type="match status" value="1"/>
</dbReference>
<dbReference type="Proteomes" id="UP000054248">
    <property type="component" value="Unassembled WGS sequence"/>
</dbReference>
<dbReference type="PANTHER" id="PTHR10098">
    <property type="entry name" value="RAPSYN-RELATED"/>
    <property type="match status" value="1"/>
</dbReference>
<evidence type="ECO:0000313" key="1">
    <source>
        <dbReference type="EMBL" id="KIO20395.1"/>
    </source>
</evidence>
<dbReference type="SMART" id="SM00028">
    <property type="entry name" value="TPR"/>
    <property type="match status" value="4"/>
</dbReference>
<dbReference type="Pfam" id="PF13424">
    <property type="entry name" value="TPR_12"/>
    <property type="match status" value="1"/>
</dbReference>
<dbReference type="InterPro" id="IPR011990">
    <property type="entry name" value="TPR-like_helical_dom_sf"/>
</dbReference>
<dbReference type="HOGENOM" id="CLU_000288_7_37_1"/>
<dbReference type="Gene3D" id="1.25.40.10">
    <property type="entry name" value="Tetratricopeptide repeat domain"/>
    <property type="match status" value="2"/>
</dbReference>
<dbReference type="OrthoDB" id="431454at2759"/>
<dbReference type="STRING" id="1051891.A0A0C3PYL6"/>
<evidence type="ECO:0008006" key="3">
    <source>
        <dbReference type="Google" id="ProtNLM"/>
    </source>
</evidence>
<accession>A0A0C3PYL6</accession>
<dbReference type="InterPro" id="IPR019734">
    <property type="entry name" value="TPR_rpt"/>
</dbReference>
<organism evidence="1 2">
    <name type="scientific">Tulasnella calospora MUT 4182</name>
    <dbReference type="NCBI Taxonomy" id="1051891"/>
    <lineage>
        <taxon>Eukaryota</taxon>
        <taxon>Fungi</taxon>
        <taxon>Dikarya</taxon>
        <taxon>Basidiomycota</taxon>
        <taxon>Agaricomycotina</taxon>
        <taxon>Agaricomycetes</taxon>
        <taxon>Cantharellales</taxon>
        <taxon>Tulasnellaceae</taxon>
        <taxon>Tulasnella</taxon>
    </lineage>
</organism>
<dbReference type="SUPFAM" id="SSF48452">
    <property type="entry name" value="TPR-like"/>
    <property type="match status" value="1"/>
</dbReference>
<gene>
    <name evidence="1" type="ORF">M407DRAFT_29972</name>
</gene>
<reference evidence="1 2" key="1">
    <citation type="submission" date="2014-04" db="EMBL/GenBank/DDBJ databases">
        <authorList>
            <consortium name="DOE Joint Genome Institute"/>
            <person name="Kuo A."/>
            <person name="Girlanda M."/>
            <person name="Perotto S."/>
            <person name="Kohler A."/>
            <person name="Nagy L.G."/>
            <person name="Floudas D."/>
            <person name="Copeland A."/>
            <person name="Barry K.W."/>
            <person name="Cichocki N."/>
            <person name="Veneault-Fourrey C."/>
            <person name="LaButti K."/>
            <person name="Lindquist E.A."/>
            <person name="Lipzen A."/>
            <person name="Lundell T."/>
            <person name="Morin E."/>
            <person name="Murat C."/>
            <person name="Sun H."/>
            <person name="Tunlid A."/>
            <person name="Henrissat B."/>
            <person name="Grigoriev I.V."/>
            <person name="Hibbett D.S."/>
            <person name="Martin F."/>
            <person name="Nordberg H.P."/>
            <person name="Cantor M.N."/>
            <person name="Hua S.X."/>
        </authorList>
    </citation>
    <scope>NUCLEOTIDE SEQUENCE [LARGE SCALE GENOMIC DNA]</scope>
    <source>
        <strain evidence="1 2">MUT 4182</strain>
    </source>
</reference>
<protein>
    <recommendedName>
        <fullName evidence="3">MalT-like TPR region domain-containing protein</fullName>
    </recommendedName>
</protein>
<reference evidence="2" key="2">
    <citation type="submission" date="2015-01" db="EMBL/GenBank/DDBJ databases">
        <title>Evolutionary Origins and Diversification of the Mycorrhizal Mutualists.</title>
        <authorList>
            <consortium name="DOE Joint Genome Institute"/>
            <consortium name="Mycorrhizal Genomics Consortium"/>
            <person name="Kohler A."/>
            <person name="Kuo A."/>
            <person name="Nagy L.G."/>
            <person name="Floudas D."/>
            <person name="Copeland A."/>
            <person name="Barry K.W."/>
            <person name="Cichocki N."/>
            <person name="Veneault-Fourrey C."/>
            <person name="LaButti K."/>
            <person name="Lindquist E.A."/>
            <person name="Lipzen A."/>
            <person name="Lundell T."/>
            <person name="Morin E."/>
            <person name="Murat C."/>
            <person name="Riley R."/>
            <person name="Ohm R."/>
            <person name="Sun H."/>
            <person name="Tunlid A."/>
            <person name="Henrissat B."/>
            <person name="Grigoriev I.V."/>
            <person name="Hibbett D.S."/>
            <person name="Martin F."/>
        </authorList>
    </citation>
    <scope>NUCLEOTIDE SEQUENCE [LARGE SCALE GENOMIC DNA]</scope>
    <source>
        <strain evidence="2">MUT 4182</strain>
    </source>
</reference>
<proteinExistence type="predicted"/>
<sequence>METSYRKAIAAYERADDGHSRAATLLALGEAQHTQQSYHDAEETVMEALAFHISLADEQGQAAAWQLLSRIFSSQSKHAEAADALIQEDALLVRTGQDAPNLNRRGDLKLAQGMYADAEEYYRFAQAIFSSMDDAHGEAMELLRLGDLYLRQGRHGEAEECFTQGRAAFSRSADEAGEGATLDRLMIVYILRGKFEDAKAAYTEACEIYARTGRAMSENCATAWKLLQHLEERPELRGSVRVEFGIQ</sequence>
<dbReference type="EMBL" id="KN823176">
    <property type="protein sequence ID" value="KIO20395.1"/>
    <property type="molecule type" value="Genomic_DNA"/>
</dbReference>